<dbReference type="SUPFAM" id="SSF55486">
    <property type="entry name" value="Metalloproteases ('zincins'), catalytic domain"/>
    <property type="match status" value="1"/>
</dbReference>
<evidence type="ECO:0000256" key="4">
    <source>
        <dbReference type="ARBA" id="ARBA00022670"/>
    </source>
</evidence>
<dbReference type="Pfam" id="PF01457">
    <property type="entry name" value="Peptidase_M8"/>
    <property type="match status" value="1"/>
</dbReference>
<keyword evidence="5 15" id="KW-0479">Metal-binding</keyword>
<dbReference type="PANTHER" id="PTHR10942">
    <property type="entry name" value="LEISHMANOLYSIN-LIKE PEPTIDASE"/>
    <property type="match status" value="1"/>
</dbReference>
<dbReference type="OrthoDB" id="251870at2759"/>
<evidence type="ECO:0000256" key="10">
    <source>
        <dbReference type="ARBA" id="ARBA00023049"/>
    </source>
</evidence>
<evidence type="ECO:0000256" key="6">
    <source>
        <dbReference type="ARBA" id="ARBA00022729"/>
    </source>
</evidence>
<evidence type="ECO:0000256" key="14">
    <source>
        <dbReference type="ARBA" id="ARBA00023180"/>
    </source>
</evidence>
<evidence type="ECO:0000256" key="15">
    <source>
        <dbReference type="PIRSR" id="PIRSR601577-2"/>
    </source>
</evidence>
<keyword evidence="11 18" id="KW-0472">Membrane</keyword>
<keyword evidence="7 16" id="KW-0378">Hydrolase</keyword>
<comment type="cofactor">
    <cofactor evidence="15 16">
        <name>Zn(2+)</name>
        <dbReference type="ChEBI" id="CHEBI:29105"/>
    </cofactor>
    <text evidence="15 16">Binds 1 zinc ion per subunit.</text>
</comment>
<evidence type="ECO:0000256" key="3">
    <source>
        <dbReference type="ARBA" id="ARBA00005860"/>
    </source>
</evidence>
<dbReference type="GO" id="GO:0016020">
    <property type="term" value="C:membrane"/>
    <property type="evidence" value="ECO:0007669"/>
    <property type="project" value="UniProtKB-SubCell"/>
</dbReference>
<feature type="binding site" evidence="15">
    <location>
        <position position="70"/>
    </location>
    <ligand>
        <name>Zn(2+)</name>
        <dbReference type="ChEBI" id="CHEBI:29105"/>
        <note>catalytic</note>
    </ligand>
</feature>
<comment type="caution">
    <text evidence="19">The sequence shown here is derived from an EMBL/GenBank/DDBJ whole genome shotgun (WGS) entry which is preliminary data.</text>
</comment>
<accession>A0A3R7LEC0</accession>
<keyword evidence="8 15" id="KW-0862">Zinc</keyword>
<evidence type="ECO:0000256" key="7">
    <source>
        <dbReference type="ARBA" id="ARBA00022801"/>
    </source>
</evidence>
<comment type="subcellular location">
    <subcellularLocation>
        <location evidence="2">Membrane</location>
    </subcellularLocation>
</comment>
<dbReference type="GO" id="GO:0007155">
    <property type="term" value="P:cell adhesion"/>
    <property type="evidence" value="ECO:0007669"/>
    <property type="project" value="UniProtKB-KW"/>
</dbReference>
<evidence type="ECO:0000256" key="18">
    <source>
        <dbReference type="SAM" id="Phobius"/>
    </source>
</evidence>
<keyword evidence="14" id="KW-0325">Glycoprotein</keyword>
<dbReference type="Gene3D" id="2.30.34.10">
    <property type="entry name" value="Leishmanolysin domain 4"/>
    <property type="match status" value="1"/>
</dbReference>
<dbReference type="Proteomes" id="UP000284403">
    <property type="component" value="Unassembled WGS sequence"/>
</dbReference>
<dbReference type="PANTHER" id="PTHR10942:SF0">
    <property type="entry name" value="LEISHMANOLYSIN-LIKE PEPTIDASE"/>
    <property type="match status" value="1"/>
</dbReference>
<keyword evidence="12" id="KW-0865">Zymogen</keyword>
<dbReference type="EC" id="3.4.24.-" evidence="16"/>
<dbReference type="Gene3D" id="3.90.132.10">
    <property type="entry name" value="Leishmanolysin , domain 2"/>
    <property type="match status" value="1"/>
</dbReference>
<dbReference type="PRINTS" id="PR00782">
    <property type="entry name" value="LSHMANOLYSIN"/>
</dbReference>
<keyword evidence="10 15" id="KW-0482">Metalloprotease</keyword>
<evidence type="ECO:0000256" key="17">
    <source>
        <dbReference type="SAM" id="MobiDB-lite"/>
    </source>
</evidence>
<dbReference type="Gene3D" id="2.10.55.10">
    <property type="entry name" value="Leishmanolysin domain 3"/>
    <property type="match status" value="1"/>
</dbReference>
<keyword evidence="18" id="KW-0812">Transmembrane</keyword>
<dbReference type="GO" id="GO:0046872">
    <property type="term" value="F:metal ion binding"/>
    <property type="evidence" value="ECO:0007669"/>
    <property type="project" value="UniProtKB-KW"/>
</dbReference>
<dbReference type="InterPro" id="IPR001577">
    <property type="entry name" value="Peptidase_M8"/>
</dbReference>
<evidence type="ECO:0000256" key="16">
    <source>
        <dbReference type="RuleBase" id="RU366077"/>
    </source>
</evidence>
<feature type="region of interest" description="Disordered" evidence="17">
    <location>
        <begin position="1"/>
        <end position="27"/>
    </location>
</feature>
<dbReference type="EMBL" id="MKKU01000029">
    <property type="protein sequence ID" value="RNF26744.1"/>
    <property type="molecule type" value="Genomic_DNA"/>
</dbReference>
<organism evidence="19 20">
    <name type="scientific">Trypanosoma conorhini</name>
    <dbReference type="NCBI Taxonomy" id="83891"/>
    <lineage>
        <taxon>Eukaryota</taxon>
        <taxon>Discoba</taxon>
        <taxon>Euglenozoa</taxon>
        <taxon>Kinetoplastea</taxon>
        <taxon>Metakinetoplastina</taxon>
        <taxon>Trypanosomatida</taxon>
        <taxon>Trypanosomatidae</taxon>
        <taxon>Trypanosoma</taxon>
    </lineage>
</organism>
<gene>
    <name evidence="19" type="ORF">Tco025E_00978</name>
</gene>
<feature type="compositionally biased region" description="Low complexity" evidence="17">
    <location>
        <begin position="15"/>
        <end position="27"/>
    </location>
</feature>
<keyword evidence="4 16" id="KW-0645">Protease</keyword>
<protein>
    <recommendedName>
        <fullName evidence="16">Leishmanolysin-like peptidase</fullName>
        <ecNumber evidence="16">3.4.24.-</ecNumber>
    </recommendedName>
</protein>
<evidence type="ECO:0000256" key="11">
    <source>
        <dbReference type="ARBA" id="ARBA00023136"/>
    </source>
</evidence>
<evidence type="ECO:0000256" key="9">
    <source>
        <dbReference type="ARBA" id="ARBA00022889"/>
    </source>
</evidence>
<dbReference type="GeneID" id="40314589"/>
<name>A0A3R7LEC0_9TRYP</name>
<keyword evidence="20" id="KW-1185">Reference proteome</keyword>
<evidence type="ECO:0000256" key="13">
    <source>
        <dbReference type="ARBA" id="ARBA00023157"/>
    </source>
</evidence>
<keyword evidence="6" id="KW-0732">Signal</keyword>
<keyword evidence="18" id="KW-1133">Transmembrane helix</keyword>
<dbReference type="GO" id="GO:0005737">
    <property type="term" value="C:cytoplasm"/>
    <property type="evidence" value="ECO:0007669"/>
    <property type="project" value="TreeGrafter"/>
</dbReference>
<dbReference type="GO" id="GO:0004222">
    <property type="term" value="F:metalloendopeptidase activity"/>
    <property type="evidence" value="ECO:0007669"/>
    <property type="project" value="UniProtKB-UniRule"/>
</dbReference>
<dbReference type="RefSeq" id="XP_029231950.1">
    <property type="nucleotide sequence ID" value="XM_029367917.1"/>
</dbReference>
<keyword evidence="9" id="KW-0130">Cell adhesion</keyword>
<feature type="transmembrane region" description="Helical" evidence="18">
    <location>
        <begin position="80"/>
        <end position="104"/>
    </location>
</feature>
<evidence type="ECO:0000256" key="5">
    <source>
        <dbReference type="ARBA" id="ARBA00022723"/>
    </source>
</evidence>
<reference evidence="19 20" key="1">
    <citation type="journal article" date="2018" name="BMC Genomics">
        <title>Genomic comparison of Trypanosoma conorhini and Trypanosoma rangeli to Trypanosoma cruzi strains of high and low virulence.</title>
        <authorList>
            <person name="Bradwell K.R."/>
            <person name="Koparde V.N."/>
            <person name="Matveyev A.V."/>
            <person name="Serrano M.G."/>
            <person name="Alves J.M."/>
            <person name="Parikh H."/>
            <person name="Huang B."/>
            <person name="Lee V."/>
            <person name="Espinosa-Alvarez O."/>
            <person name="Ortiz P.A."/>
            <person name="Costa-Martins A.G."/>
            <person name="Teixeira M.M."/>
            <person name="Buck G.A."/>
        </authorList>
    </citation>
    <scope>NUCLEOTIDE SEQUENCE [LARGE SCALE GENOMIC DNA]</scope>
    <source>
        <strain evidence="19 20">025E</strain>
    </source>
</reference>
<evidence type="ECO:0000256" key="12">
    <source>
        <dbReference type="ARBA" id="ARBA00023145"/>
    </source>
</evidence>
<evidence type="ECO:0000256" key="8">
    <source>
        <dbReference type="ARBA" id="ARBA00022833"/>
    </source>
</evidence>
<proteinExistence type="inferred from homology"/>
<comment type="catalytic activity">
    <reaction evidence="1">
        <text>Preference for hydrophobic residues at P1 and P1' and basic residues at P2' and P3'. A model nonapeptide is cleaved at -Ala-Tyr-|-Leu-Lys-Lys-.</text>
        <dbReference type="EC" id="3.4.24.36"/>
    </reaction>
</comment>
<evidence type="ECO:0000313" key="19">
    <source>
        <dbReference type="EMBL" id="RNF26744.1"/>
    </source>
</evidence>
<dbReference type="AlphaFoldDB" id="A0A3R7LEC0"/>
<sequence>MDGPGGPVRRGREGPGQSLSPPGPASLLLATPQAAAAAEGGGGAQASTGTELLVVEKRWRPPSWLGLNSHWSRRNAKDELMAGFVVSGYYTAITMALFADLGYYKVDFQKAEPMAWGSGAGCRLLTEKCVNEGATNYPEMFCTGSGGGALRCTSDRQSLGSCLLREDERIPPEFVYFAAKKGSPREALMSYCPFIAPGNDTGCVGGSEAAMPGSVVGPASRCLAGEGLRLGSVAVGDVCVEVRCGEGSLSVRHKGSKEWLPCPSGRKLTPAAPFTAGRITCPAFSDVCLTMLKHGAAGRPPTQHARGGHRDASAPVAVWASLLLGLVTGAALVAP</sequence>
<keyword evidence="13" id="KW-1015">Disulfide bond</keyword>
<evidence type="ECO:0000256" key="1">
    <source>
        <dbReference type="ARBA" id="ARBA00001249"/>
    </source>
</evidence>
<dbReference type="GO" id="GO:0006508">
    <property type="term" value="P:proteolysis"/>
    <property type="evidence" value="ECO:0007669"/>
    <property type="project" value="UniProtKB-KW"/>
</dbReference>
<evidence type="ECO:0000313" key="20">
    <source>
        <dbReference type="Proteomes" id="UP000284403"/>
    </source>
</evidence>
<comment type="similarity">
    <text evidence="3 16">Belongs to the peptidase M8 family.</text>
</comment>
<evidence type="ECO:0000256" key="2">
    <source>
        <dbReference type="ARBA" id="ARBA00004370"/>
    </source>
</evidence>